<keyword evidence="2" id="KW-1185">Reference proteome</keyword>
<protein>
    <submittedName>
        <fullName evidence="1">Golgin imh1</fullName>
    </submittedName>
</protein>
<organism evidence="1 2">
    <name type="scientific">Entomophthora muscae</name>
    <dbReference type="NCBI Taxonomy" id="34485"/>
    <lineage>
        <taxon>Eukaryota</taxon>
        <taxon>Fungi</taxon>
        <taxon>Fungi incertae sedis</taxon>
        <taxon>Zoopagomycota</taxon>
        <taxon>Entomophthoromycotina</taxon>
        <taxon>Entomophthoromycetes</taxon>
        <taxon>Entomophthorales</taxon>
        <taxon>Entomophthoraceae</taxon>
        <taxon>Entomophthora</taxon>
    </lineage>
</organism>
<sequence>MFNSFKDRLNSAVSSGIVPKIEEARKKLSGDEGERNLSGTSPGDSPTKAEPSSEVDGLEDESKGAGSINKSLLTTSPNVTSDQRTSLESARGDAGEENGGEVSNEIKQKLEKLKKYEIKYPELAKAYKFQQAKLKSLDQVLQTWTPVQSHSDHDDLENYLKNMVSQTAMTTSEFKAISQLKNDLEAKAEELQKSLDSATAQINELQNEKDSLKEKEKNIALPELLQQFKARIAATDLSGQSDETRNSLSELATSVFQGLGHNELEEKARDAAQALKEARAQLDSLSQEHRKTLKDLEDLREKATQADDLVHEKTILEGKYSELCQLFPSGDDPISSLKTHLKDLSDAKCELEKKVSIQSGIVTSLKQTVDAKTEQIETLTKDIEKLTTTSPGTALTSPSSSGPPKPTGGKKKKKKGASGQSPKSPTAAVEQQASAQNEVDMVEYNRLCKLADDQKNELTDVSNKLTLATKELEETKATLSSVQAQLDSQTTEHSRTSSELTELTSCQKALESTHNNLKEELALQISEYKRASAEMSDLYSRHAALELSHSELQKEIDSQKKKEAELEEQLKANANKEEETSKKLEAAAQLETQLKAVNTKLEEVQDESKKHQETIARLNKRIGQLEKDIKAKEAALTYSKRQCSQLEQEKKDIETELTALQKQVKNLNATSKKKEEELAACLAELKPLKIESKACKAKLADAESKNVQYEGQVKELQDSYDAEKTSAKALAEENICLKQQAESAVKDKDEAQQKLESQVQTLADLQQELGDLKKRCEILDQELITSRGLFKEKAASLDALHLQHVQLQQSAEEEASKLNSELQAYKDKQQFAQTQLEAHQASTQNEIKTLQDKLAETQKKLEEHGALVQELSAHKEEHTAKFSSLNATIEGLTAANQKYESELAQAQEKQERLNELEEEIKRISQERDTLSEASKLRESHLRNLNRDLKEEVKRLQRPGNSLSSGPVSPTDSRSTLDVQENDENQSFNVEYLRNIILKFLSDRERRPQLVTVLSHLLKFSPTDTRKLMDTI</sequence>
<comment type="caution">
    <text evidence="1">The sequence shown here is derived from an EMBL/GenBank/DDBJ whole genome shotgun (WGS) entry which is preliminary data.</text>
</comment>
<reference evidence="1" key="1">
    <citation type="submission" date="2022-04" db="EMBL/GenBank/DDBJ databases">
        <title>Genome of the entomopathogenic fungus Entomophthora muscae.</title>
        <authorList>
            <person name="Elya C."/>
            <person name="Lovett B.R."/>
            <person name="Lee E."/>
            <person name="Macias A.M."/>
            <person name="Hajek A.E."/>
            <person name="De Bivort B.L."/>
            <person name="Kasson M.T."/>
            <person name="De Fine Licht H.H."/>
            <person name="Stajich J.E."/>
        </authorList>
    </citation>
    <scope>NUCLEOTIDE SEQUENCE</scope>
    <source>
        <strain evidence="1">Berkeley</strain>
    </source>
</reference>
<gene>
    <name evidence="1" type="primary">IMH1</name>
    <name evidence="1" type="ORF">DSO57_1006522</name>
</gene>
<dbReference type="EMBL" id="QTSX02005698">
    <property type="protein sequence ID" value="KAJ9059044.1"/>
    <property type="molecule type" value="Genomic_DNA"/>
</dbReference>
<evidence type="ECO:0000313" key="2">
    <source>
        <dbReference type="Proteomes" id="UP001165960"/>
    </source>
</evidence>
<proteinExistence type="predicted"/>
<name>A0ACC2S9M5_9FUNG</name>
<evidence type="ECO:0000313" key="1">
    <source>
        <dbReference type="EMBL" id="KAJ9059044.1"/>
    </source>
</evidence>
<dbReference type="Proteomes" id="UP001165960">
    <property type="component" value="Unassembled WGS sequence"/>
</dbReference>
<accession>A0ACC2S9M5</accession>